<gene>
    <name evidence="2" type="ORF">Sangu_0002300</name>
</gene>
<dbReference type="PANTHER" id="PTHR34371">
    <property type="entry name" value="OS01G0551000 PROTEIN"/>
    <property type="match status" value="1"/>
</dbReference>
<dbReference type="EMBL" id="JACGWK010000001">
    <property type="protein sequence ID" value="KAL0379380.1"/>
    <property type="molecule type" value="Genomic_DNA"/>
</dbReference>
<comment type="caution">
    <text evidence="2">The sequence shown here is derived from an EMBL/GenBank/DDBJ whole genome shotgun (WGS) entry which is preliminary data.</text>
</comment>
<evidence type="ECO:0000313" key="2">
    <source>
        <dbReference type="EMBL" id="KAL0379380.1"/>
    </source>
</evidence>
<accession>A0AAW2RG93</accession>
<proteinExistence type="predicted"/>
<reference evidence="2" key="2">
    <citation type="journal article" date="2024" name="Plant">
        <title>Genomic evolution and insights into agronomic trait innovations of Sesamum species.</title>
        <authorList>
            <person name="Miao H."/>
            <person name="Wang L."/>
            <person name="Qu L."/>
            <person name="Liu H."/>
            <person name="Sun Y."/>
            <person name="Le M."/>
            <person name="Wang Q."/>
            <person name="Wei S."/>
            <person name="Zheng Y."/>
            <person name="Lin W."/>
            <person name="Duan Y."/>
            <person name="Cao H."/>
            <person name="Xiong S."/>
            <person name="Wang X."/>
            <person name="Wei L."/>
            <person name="Li C."/>
            <person name="Ma Q."/>
            <person name="Ju M."/>
            <person name="Zhao R."/>
            <person name="Li G."/>
            <person name="Mu C."/>
            <person name="Tian Q."/>
            <person name="Mei H."/>
            <person name="Zhang T."/>
            <person name="Gao T."/>
            <person name="Zhang H."/>
        </authorList>
    </citation>
    <scope>NUCLEOTIDE SEQUENCE</scope>
    <source>
        <strain evidence="2">G01</strain>
    </source>
</reference>
<dbReference type="AlphaFoldDB" id="A0AAW2RG93"/>
<feature type="region of interest" description="Disordered" evidence="1">
    <location>
        <begin position="164"/>
        <end position="185"/>
    </location>
</feature>
<reference evidence="2" key="1">
    <citation type="submission" date="2020-06" db="EMBL/GenBank/DDBJ databases">
        <authorList>
            <person name="Li T."/>
            <person name="Hu X."/>
            <person name="Zhang T."/>
            <person name="Song X."/>
            <person name="Zhang H."/>
            <person name="Dai N."/>
            <person name="Sheng W."/>
            <person name="Hou X."/>
            <person name="Wei L."/>
        </authorList>
    </citation>
    <scope>NUCLEOTIDE SEQUENCE</scope>
    <source>
        <strain evidence="2">G01</strain>
        <tissue evidence="2">Leaf</tissue>
    </source>
</reference>
<dbReference type="InterPro" id="IPR007789">
    <property type="entry name" value="DUF688"/>
</dbReference>
<evidence type="ECO:0000256" key="1">
    <source>
        <dbReference type="SAM" id="MobiDB-lite"/>
    </source>
</evidence>
<sequence>MMVEARTPSSSTPKLQFLHKAALTMDSPHPPSRISTPPLQTPASVPFKWEEEPGKPRLCPRIITAQPSKCLELPPACRMLLFMDNDAPPNSLLDGPYNISRPKFSSFRLFREGQDSLSLDSHAAASGSNKGGRQKARGRRFFGKLRSGGKKVVDGGSISEFLSTTSGSSNRCDSSEERMMGGDGRKMGRHESFSGVAHANNNKSSHMIWATIYQGLKQVVQWKSNRKPNQQVAALKEESSSPNFILSFHD</sequence>
<dbReference type="PANTHER" id="PTHR34371:SF2">
    <property type="entry name" value="DUF688 FAMILY PROTEIN"/>
    <property type="match status" value="1"/>
</dbReference>
<protein>
    <submittedName>
        <fullName evidence="2">Uncharacterized protein</fullName>
    </submittedName>
</protein>
<name>A0AAW2RG93_9LAMI</name>
<feature type="compositionally biased region" description="Basic and acidic residues" evidence="1">
    <location>
        <begin position="173"/>
        <end position="185"/>
    </location>
</feature>
<dbReference type="Pfam" id="PF05097">
    <property type="entry name" value="DUF688"/>
    <property type="match status" value="1"/>
</dbReference>
<organism evidence="2">
    <name type="scientific">Sesamum angustifolium</name>
    <dbReference type="NCBI Taxonomy" id="2727405"/>
    <lineage>
        <taxon>Eukaryota</taxon>
        <taxon>Viridiplantae</taxon>
        <taxon>Streptophyta</taxon>
        <taxon>Embryophyta</taxon>
        <taxon>Tracheophyta</taxon>
        <taxon>Spermatophyta</taxon>
        <taxon>Magnoliopsida</taxon>
        <taxon>eudicotyledons</taxon>
        <taxon>Gunneridae</taxon>
        <taxon>Pentapetalae</taxon>
        <taxon>asterids</taxon>
        <taxon>lamiids</taxon>
        <taxon>Lamiales</taxon>
        <taxon>Pedaliaceae</taxon>
        <taxon>Sesamum</taxon>
    </lineage>
</organism>